<evidence type="ECO:0000256" key="4">
    <source>
        <dbReference type="ARBA" id="ARBA00022989"/>
    </source>
</evidence>
<dbReference type="InterPro" id="IPR000731">
    <property type="entry name" value="SSD"/>
</dbReference>
<feature type="transmembrane region" description="Helical" evidence="7">
    <location>
        <begin position="265"/>
        <end position="291"/>
    </location>
</feature>
<evidence type="ECO:0000256" key="5">
    <source>
        <dbReference type="ARBA" id="ARBA00023136"/>
    </source>
</evidence>
<evidence type="ECO:0000259" key="8">
    <source>
        <dbReference type="PROSITE" id="PS50156"/>
    </source>
</evidence>
<evidence type="ECO:0000256" key="7">
    <source>
        <dbReference type="SAM" id="Phobius"/>
    </source>
</evidence>
<feature type="transmembrane region" description="Helical" evidence="7">
    <location>
        <begin position="200"/>
        <end position="218"/>
    </location>
</feature>
<dbReference type="PROSITE" id="PS50156">
    <property type="entry name" value="SSD"/>
    <property type="match status" value="1"/>
</dbReference>
<dbReference type="PANTHER" id="PTHR33406">
    <property type="entry name" value="MEMBRANE PROTEIN MJ1562-RELATED"/>
    <property type="match status" value="1"/>
</dbReference>
<gene>
    <name evidence="9" type="ORF">GCM10009843_24380</name>
</gene>
<dbReference type="Gene3D" id="1.20.1640.10">
    <property type="entry name" value="Multidrug efflux transporter AcrB transmembrane domain"/>
    <property type="match status" value="2"/>
</dbReference>
<reference evidence="9 10" key="1">
    <citation type="journal article" date="2019" name="Int. J. Syst. Evol. Microbiol.">
        <title>The Global Catalogue of Microorganisms (GCM) 10K type strain sequencing project: providing services to taxonomists for standard genome sequencing and annotation.</title>
        <authorList>
            <consortium name="The Broad Institute Genomics Platform"/>
            <consortium name="The Broad Institute Genome Sequencing Center for Infectious Disease"/>
            <person name="Wu L."/>
            <person name="Ma J."/>
        </authorList>
    </citation>
    <scope>NUCLEOTIDE SEQUENCE [LARGE SCALE GENOMIC DNA]</scope>
    <source>
        <strain evidence="9 10">JCM 16021</strain>
    </source>
</reference>
<dbReference type="InterPro" id="IPR004869">
    <property type="entry name" value="MMPL_dom"/>
</dbReference>
<keyword evidence="5 7" id="KW-0472">Membrane</keyword>
<feature type="compositionally biased region" description="Basic and acidic residues" evidence="6">
    <location>
        <begin position="929"/>
        <end position="952"/>
    </location>
</feature>
<evidence type="ECO:0000256" key="1">
    <source>
        <dbReference type="ARBA" id="ARBA00004651"/>
    </source>
</evidence>
<organism evidence="9 10">
    <name type="scientific">Nocardioides bigeumensis</name>
    <dbReference type="NCBI Taxonomy" id="433657"/>
    <lineage>
        <taxon>Bacteria</taxon>
        <taxon>Bacillati</taxon>
        <taxon>Actinomycetota</taxon>
        <taxon>Actinomycetes</taxon>
        <taxon>Propionibacteriales</taxon>
        <taxon>Nocardioidaceae</taxon>
        <taxon>Nocardioides</taxon>
    </lineage>
</organism>
<sequence>MFLFRLGGKIARHRGLVVAFWILVLAALIGGNRTLGTDYDDTFVLPGASSQAGQDVLAERFGLTGTNGQVLVTATSGKITDQANSDEVAKLAKKISDVDEVAAGNPLEGDYALVSDDEKHTIIQVRFVSQNPDEDTLDEVTHAATPPSGSTVETSIGGDAYKGGGEPSKIPELLGLLVSFLILAVTFGSFLAAGMPILTSMIGVGITLSGVVIVTHATTVSSSAPTLAEMLGLAVGIDYALFILSRHRRNLAEGHSPTESMSRALATAGSAVVFAGATVVIALCGLTVAGIPVLTVMGLAAAAAVSVAVTLALTLLPAIALLLGERLRPKMKAPKEEKPRKKKAAAPPKAKVGFAERWVSAVTKVPLLTIAAVLVILGIATIPATQLDLALPDNSTAPEDTSARQTYDGITEAFGAGYNSPLSVTANIITSTDPTKTVDDLAKKVQDVPDVVHIMQATPNPGADTGLVALVPKDGQTAESTATLVQALRDRSAQWEEELGVTDILIAGTTAVNIDVSKQLADALLPFAAIVMGLSVILLMIVFRSLAVPIKATLGYLLSVGAALGSVVAAFQWGWLDAVMGESAGPIVSFLPIFVMGVLFGLAMDYEMFLVSAMREEFVVSGNASEAIHHGFKASSKVVTAAAMIMTSVFIAFIPGGSATIKPIALGLAIGVAVDAFVVRMTLVPAVLMLLGRGAWWLPAWLERALPEVDVEGAALHRKVAYEDWAADRTPTAVFASELVVAKGAQPLDIVAPLGEVTRVVAPKGADERTLANVLAGRTRPSGGELVVDGLLLPEQREQVNRVASVVDLTGSSTEAELEQRIRATARLSSGSRRARREQLDRTVALVGELKRAIGSGSPHTMRSALVDAAQAVASGVRTVVITGLDALLLAQDRHRTERLADALAGHGLAVVLLLTHAGETAAPTDPPGSRETDPREKQEKQEKQEKRAVHD</sequence>
<comment type="caution">
    <text evidence="9">The sequence shown here is derived from an EMBL/GenBank/DDBJ whole genome shotgun (WGS) entry which is preliminary data.</text>
</comment>
<feature type="transmembrane region" description="Helical" evidence="7">
    <location>
        <begin position="224"/>
        <end position="244"/>
    </location>
</feature>
<feature type="transmembrane region" description="Helical" evidence="7">
    <location>
        <begin position="523"/>
        <end position="543"/>
    </location>
</feature>
<feature type="transmembrane region" description="Helical" evidence="7">
    <location>
        <begin position="297"/>
        <end position="323"/>
    </location>
</feature>
<protein>
    <submittedName>
        <fullName evidence="9">MMPL family transporter</fullName>
    </submittedName>
</protein>
<proteinExistence type="predicted"/>
<feature type="transmembrane region" description="Helical" evidence="7">
    <location>
        <begin position="555"/>
        <end position="575"/>
    </location>
</feature>
<dbReference type="PANTHER" id="PTHR33406:SF13">
    <property type="entry name" value="MEMBRANE PROTEIN YDFJ"/>
    <property type="match status" value="1"/>
</dbReference>
<feature type="domain" description="SSD" evidence="8">
    <location>
        <begin position="173"/>
        <end position="322"/>
    </location>
</feature>
<dbReference type="Pfam" id="PF03176">
    <property type="entry name" value="MMPL"/>
    <property type="match status" value="2"/>
</dbReference>
<feature type="transmembrane region" description="Helical" evidence="7">
    <location>
        <begin position="638"/>
        <end position="658"/>
    </location>
</feature>
<feature type="transmembrane region" description="Helical" evidence="7">
    <location>
        <begin position="587"/>
        <end position="606"/>
    </location>
</feature>
<dbReference type="EMBL" id="BAAAQQ010000011">
    <property type="protein sequence ID" value="GAA2126117.1"/>
    <property type="molecule type" value="Genomic_DNA"/>
</dbReference>
<name>A0ABN2YEU5_9ACTN</name>
<feature type="transmembrane region" description="Helical" evidence="7">
    <location>
        <begin position="365"/>
        <end position="384"/>
    </location>
</feature>
<evidence type="ECO:0000313" key="10">
    <source>
        <dbReference type="Proteomes" id="UP001500575"/>
    </source>
</evidence>
<accession>A0ABN2YEU5</accession>
<keyword evidence="2" id="KW-1003">Cell membrane</keyword>
<evidence type="ECO:0000256" key="3">
    <source>
        <dbReference type="ARBA" id="ARBA00022692"/>
    </source>
</evidence>
<dbReference type="InterPro" id="IPR050545">
    <property type="entry name" value="Mycobact_MmpL"/>
</dbReference>
<feature type="region of interest" description="Disordered" evidence="6">
    <location>
        <begin position="920"/>
        <end position="952"/>
    </location>
</feature>
<dbReference type="SUPFAM" id="SSF82866">
    <property type="entry name" value="Multidrug efflux transporter AcrB transmembrane domain"/>
    <property type="match status" value="2"/>
</dbReference>
<dbReference type="Proteomes" id="UP001500575">
    <property type="component" value="Unassembled WGS sequence"/>
</dbReference>
<feature type="transmembrane region" description="Helical" evidence="7">
    <location>
        <begin position="173"/>
        <end position="193"/>
    </location>
</feature>
<keyword evidence="4 7" id="KW-1133">Transmembrane helix</keyword>
<comment type="subcellular location">
    <subcellularLocation>
        <location evidence="1">Cell membrane</location>
        <topology evidence="1">Multi-pass membrane protein</topology>
    </subcellularLocation>
</comment>
<evidence type="ECO:0000256" key="6">
    <source>
        <dbReference type="SAM" id="MobiDB-lite"/>
    </source>
</evidence>
<keyword evidence="10" id="KW-1185">Reference proteome</keyword>
<keyword evidence="3 7" id="KW-0812">Transmembrane</keyword>
<evidence type="ECO:0000313" key="9">
    <source>
        <dbReference type="EMBL" id="GAA2126117.1"/>
    </source>
</evidence>
<evidence type="ECO:0000256" key="2">
    <source>
        <dbReference type="ARBA" id="ARBA00022475"/>
    </source>
</evidence>